<evidence type="ECO:0000313" key="3">
    <source>
        <dbReference type="EMBL" id="GIO29152.1"/>
    </source>
</evidence>
<gene>
    <name evidence="3" type="ORF">J2TS6_02930</name>
</gene>
<feature type="chain" id="PRO_5036861294" description="Copper amine oxidase-like N-terminal domain-containing protein" evidence="1">
    <location>
        <begin position="23"/>
        <end position="496"/>
    </location>
</feature>
<dbReference type="SUPFAM" id="SSF50985">
    <property type="entry name" value="RCC1/BLIP-II"/>
    <property type="match status" value="1"/>
</dbReference>
<feature type="domain" description="Copper amine oxidase-like N-terminal" evidence="2">
    <location>
        <begin position="382"/>
        <end position="493"/>
    </location>
</feature>
<dbReference type="InterPro" id="IPR009091">
    <property type="entry name" value="RCC1/BLIP-II"/>
</dbReference>
<sequence length="496" mass="54160">MKKSIALLSLALGLTVSAQASAAEANANSASNIVSYGTDSLVKKDGTFWIWGPQQPVPTQIPELTGAASTFGFHMVEKQDHSVWLWETKPLSKTVTVKPVSGISNVTKIEGYGPALALDRDGNVSASVKTAEGWDMTHFEPVKGIDHVSDVESYYEMNDKTGQARRIFLKTDGTVWTNTDSEPSLTPAKNLDNVVQIEKNIALKKDGTVWTWPKTFKGTGSLPNTVTATQIKPLNQIKSIWQDANSSLAIDSQSRLWFWGAILTGYSDGPVYTDLPDPVLLTGVKNVKEAYVVEDSIVAFTGDDKVYATSIKRNSMPSNASFKLLASDVASVKNGYRHIIMQKKDGTLWGWGVNKNAELGYGDYEFMHQTPVPVQKPISVSLNGENVPLASGVITRNSQNFVPLRSVFEKMGAEVSYDEKSKQATVSRKEDGKPAISISVNVKTGSITLNNAPITIENKPFTVDGTVYLPLRLISEKLGATVNWLPDQERISIQMN</sequence>
<comment type="caution">
    <text evidence="3">The sequence shown here is derived from an EMBL/GenBank/DDBJ whole genome shotgun (WGS) entry which is preliminary data.</text>
</comment>
<protein>
    <recommendedName>
        <fullName evidence="2">Copper amine oxidase-like N-terminal domain-containing protein</fullName>
    </recommendedName>
</protein>
<organism evidence="3 4">
    <name type="scientific">Paenibacillus albilobatus</name>
    <dbReference type="NCBI Taxonomy" id="2716884"/>
    <lineage>
        <taxon>Bacteria</taxon>
        <taxon>Bacillati</taxon>
        <taxon>Bacillota</taxon>
        <taxon>Bacilli</taxon>
        <taxon>Bacillales</taxon>
        <taxon>Paenibacillaceae</taxon>
        <taxon>Paenibacillus</taxon>
    </lineage>
</organism>
<dbReference type="RefSeq" id="WP_160042149.1">
    <property type="nucleotide sequence ID" value="NZ_BORQ01000001.1"/>
</dbReference>
<keyword evidence="1" id="KW-0732">Signal</keyword>
<dbReference type="Gene3D" id="2.130.10.30">
    <property type="entry name" value="Regulator of chromosome condensation 1/beta-lactamase-inhibitor protein II"/>
    <property type="match status" value="2"/>
</dbReference>
<dbReference type="InterPro" id="IPR012854">
    <property type="entry name" value="Cu_amine_oxidase-like_N"/>
</dbReference>
<name>A0A919XE19_9BACL</name>
<dbReference type="EMBL" id="BORQ01000001">
    <property type="protein sequence ID" value="GIO29152.1"/>
    <property type="molecule type" value="Genomic_DNA"/>
</dbReference>
<dbReference type="SUPFAM" id="SSF55383">
    <property type="entry name" value="Copper amine oxidase, domain N"/>
    <property type="match status" value="1"/>
</dbReference>
<dbReference type="Pfam" id="PF07833">
    <property type="entry name" value="Cu_amine_oxidN1"/>
    <property type="match status" value="1"/>
</dbReference>
<dbReference type="InterPro" id="IPR036582">
    <property type="entry name" value="Mao_N_sf"/>
</dbReference>
<dbReference type="Gene3D" id="3.30.457.10">
    <property type="entry name" value="Copper amine oxidase-like, N-terminal domain"/>
    <property type="match status" value="1"/>
</dbReference>
<reference evidence="3" key="1">
    <citation type="submission" date="2021-03" db="EMBL/GenBank/DDBJ databases">
        <title>Antimicrobial resistance genes in bacteria isolated from Japanese honey, and their potential for conferring macrolide and lincosamide resistance in the American foulbrood pathogen Paenibacillus larvae.</title>
        <authorList>
            <person name="Okamoto M."/>
            <person name="Kumagai M."/>
            <person name="Kanamori H."/>
            <person name="Takamatsu D."/>
        </authorList>
    </citation>
    <scope>NUCLEOTIDE SEQUENCE</scope>
    <source>
        <strain evidence="3">J2TS6</strain>
    </source>
</reference>
<dbReference type="Proteomes" id="UP000679779">
    <property type="component" value="Unassembled WGS sequence"/>
</dbReference>
<dbReference type="AlphaFoldDB" id="A0A919XE19"/>
<evidence type="ECO:0000313" key="4">
    <source>
        <dbReference type="Proteomes" id="UP000679779"/>
    </source>
</evidence>
<proteinExistence type="predicted"/>
<feature type="signal peptide" evidence="1">
    <location>
        <begin position="1"/>
        <end position="22"/>
    </location>
</feature>
<accession>A0A919XE19</accession>
<keyword evidence="4" id="KW-1185">Reference proteome</keyword>
<evidence type="ECO:0000259" key="2">
    <source>
        <dbReference type="Pfam" id="PF07833"/>
    </source>
</evidence>
<evidence type="ECO:0000256" key="1">
    <source>
        <dbReference type="SAM" id="SignalP"/>
    </source>
</evidence>